<evidence type="ECO:0000256" key="6">
    <source>
        <dbReference type="ARBA" id="ARBA00042471"/>
    </source>
</evidence>
<gene>
    <name evidence="13" type="ORF">N658DRAFT_501303</name>
</gene>
<reference evidence="13" key="1">
    <citation type="journal article" date="2023" name="Mol. Phylogenet. Evol.">
        <title>Genome-scale phylogeny and comparative genomics of the fungal order Sordariales.</title>
        <authorList>
            <person name="Hensen N."/>
            <person name="Bonometti L."/>
            <person name="Westerberg I."/>
            <person name="Brannstrom I.O."/>
            <person name="Guillou S."/>
            <person name="Cros-Aarteil S."/>
            <person name="Calhoun S."/>
            <person name="Haridas S."/>
            <person name="Kuo A."/>
            <person name="Mondo S."/>
            <person name="Pangilinan J."/>
            <person name="Riley R."/>
            <person name="LaButti K."/>
            <person name="Andreopoulos B."/>
            <person name="Lipzen A."/>
            <person name="Chen C."/>
            <person name="Yan M."/>
            <person name="Daum C."/>
            <person name="Ng V."/>
            <person name="Clum A."/>
            <person name="Steindorff A."/>
            <person name="Ohm R.A."/>
            <person name="Martin F."/>
            <person name="Silar P."/>
            <person name="Natvig D.O."/>
            <person name="Lalanne C."/>
            <person name="Gautier V."/>
            <person name="Ament-Velasquez S.L."/>
            <person name="Kruys A."/>
            <person name="Hutchinson M.I."/>
            <person name="Powell A.J."/>
            <person name="Barry K."/>
            <person name="Miller A.N."/>
            <person name="Grigoriev I.V."/>
            <person name="Debuchy R."/>
            <person name="Gladieux P."/>
            <person name="Hiltunen Thoren M."/>
            <person name="Johannesson H."/>
        </authorList>
    </citation>
    <scope>NUCLEOTIDE SEQUENCE</scope>
    <source>
        <strain evidence="13">CBS 757.83</strain>
    </source>
</reference>
<feature type="binding site" evidence="12">
    <location>
        <position position="314"/>
    </location>
    <ligand>
        <name>Mg(2+)</name>
        <dbReference type="ChEBI" id="CHEBI:18420"/>
        <label>1</label>
    </ligand>
</feature>
<evidence type="ECO:0000256" key="3">
    <source>
        <dbReference type="ARBA" id="ARBA00022801"/>
    </source>
</evidence>
<evidence type="ECO:0000256" key="11">
    <source>
        <dbReference type="ARBA" id="ARBA00049015"/>
    </source>
</evidence>
<feature type="binding site" evidence="12">
    <location>
        <position position="316"/>
    </location>
    <ligand>
        <name>Mg(2+)</name>
        <dbReference type="ChEBI" id="CHEBI:18420"/>
        <label>1</label>
    </ligand>
</feature>
<dbReference type="AlphaFoldDB" id="A0AAN6SXP1"/>
<feature type="binding site" evidence="12">
    <location>
        <position position="317"/>
    </location>
    <ligand>
        <name>Mg(2+)</name>
        <dbReference type="ChEBI" id="CHEBI:18420"/>
        <label>1</label>
    </ligand>
</feature>
<dbReference type="InterPro" id="IPR036705">
    <property type="entry name" value="Ribosyl_crysJ1_sf"/>
</dbReference>
<keyword evidence="12" id="KW-0460">Magnesium</keyword>
<feature type="binding site" evidence="12">
    <location>
        <position position="64"/>
    </location>
    <ligand>
        <name>Mg(2+)</name>
        <dbReference type="ChEBI" id="CHEBI:18420"/>
        <label>1</label>
    </ligand>
</feature>
<keyword evidence="3" id="KW-0378">Hydrolase</keyword>
<evidence type="ECO:0000256" key="5">
    <source>
        <dbReference type="ARBA" id="ARBA00042398"/>
    </source>
</evidence>
<organism evidence="13 14">
    <name type="scientific">Parathielavia hyrcaniae</name>
    <dbReference type="NCBI Taxonomy" id="113614"/>
    <lineage>
        <taxon>Eukaryota</taxon>
        <taxon>Fungi</taxon>
        <taxon>Dikarya</taxon>
        <taxon>Ascomycota</taxon>
        <taxon>Pezizomycotina</taxon>
        <taxon>Sordariomycetes</taxon>
        <taxon>Sordariomycetidae</taxon>
        <taxon>Sordariales</taxon>
        <taxon>Chaetomiaceae</taxon>
        <taxon>Parathielavia</taxon>
    </lineage>
</organism>
<feature type="binding site" evidence="12">
    <location>
        <position position="65"/>
    </location>
    <ligand>
        <name>Mg(2+)</name>
        <dbReference type="ChEBI" id="CHEBI:18420"/>
        <label>1</label>
    </ligand>
</feature>
<protein>
    <recommendedName>
        <fullName evidence="4">ADP-ribosylhydrolase ARH3</fullName>
        <ecNumber evidence="2">3.2.1.143</ecNumber>
    </recommendedName>
    <alternativeName>
        <fullName evidence="5">ADP-ribose glycohydrolase ARH3</fullName>
    </alternativeName>
    <alternativeName>
        <fullName evidence="6">ADP-ribosylhydrolase 3</fullName>
    </alternativeName>
    <alternativeName>
        <fullName evidence="9">O-acetyl-ADP-ribose deacetylase ARH3</fullName>
    </alternativeName>
    <alternativeName>
        <fullName evidence="10">Poly(ADP-ribose) glycohydrolase ARH3</fullName>
    </alternativeName>
    <alternativeName>
        <fullName evidence="8">[Protein ADP-ribosylarginine] hydrolase-like protein 2</fullName>
    </alternativeName>
    <alternativeName>
        <fullName evidence="7">[Protein ADP-ribosylserine] hydrolase</fullName>
    </alternativeName>
</protein>
<evidence type="ECO:0000256" key="1">
    <source>
        <dbReference type="ARBA" id="ARBA00010702"/>
    </source>
</evidence>
<dbReference type="GO" id="GO:0004649">
    <property type="term" value="F:poly(ADP-ribose) glycohydrolase activity"/>
    <property type="evidence" value="ECO:0007669"/>
    <property type="project" value="UniProtKB-EC"/>
</dbReference>
<comment type="catalytic activity">
    <reaction evidence="11">
        <text>alpha-NAD(+) + H2O = ADP-D-ribose + nicotinamide + H(+)</text>
        <dbReference type="Rhea" id="RHEA:68792"/>
        <dbReference type="ChEBI" id="CHEBI:15377"/>
        <dbReference type="ChEBI" id="CHEBI:15378"/>
        <dbReference type="ChEBI" id="CHEBI:17154"/>
        <dbReference type="ChEBI" id="CHEBI:57967"/>
        <dbReference type="ChEBI" id="CHEBI:77017"/>
    </reaction>
</comment>
<comment type="caution">
    <text evidence="13">The sequence shown here is derived from an EMBL/GenBank/DDBJ whole genome shotgun (WGS) entry which is preliminary data.</text>
</comment>
<dbReference type="Gene3D" id="1.10.4080.10">
    <property type="entry name" value="ADP-ribosylation/Crystallin J1"/>
    <property type="match status" value="1"/>
</dbReference>
<comment type="similarity">
    <text evidence="1">Belongs to the ADP-ribosylglycohydrolase family.</text>
</comment>
<feature type="binding site" evidence="12">
    <location>
        <position position="63"/>
    </location>
    <ligand>
        <name>Mg(2+)</name>
        <dbReference type="ChEBI" id="CHEBI:18420"/>
        <label>1</label>
    </ligand>
</feature>
<evidence type="ECO:0000313" key="13">
    <source>
        <dbReference type="EMBL" id="KAK4096657.1"/>
    </source>
</evidence>
<evidence type="ECO:0000256" key="8">
    <source>
        <dbReference type="ARBA" id="ARBA00042850"/>
    </source>
</evidence>
<evidence type="ECO:0000313" key="14">
    <source>
        <dbReference type="Proteomes" id="UP001305647"/>
    </source>
</evidence>
<dbReference type="PANTHER" id="PTHR16222:SF24">
    <property type="entry name" value="ADP-RIBOSYLHYDROLASE ARH3"/>
    <property type="match status" value="1"/>
</dbReference>
<dbReference type="GO" id="GO:0046872">
    <property type="term" value="F:metal ion binding"/>
    <property type="evidence" value="ECO:0007669"/>
    <property type="project" value="UniProtKB-KW"/>
</dbReference>
<evidence type="ECO:0000256" key="10">
    <source>
        <dbReference type="ARBA" id="ARBA00043193"/>
    </source>
</evidence>
<dbReference type="SUPFAM" id="SSF101478">
    <property type="entry name" value="ADP-ribosylglycohydrolase"/>
    <property type="match status" value="1"/>
</dbReference>
<evidence type="ECO:0000256" key="9">
    <source>
        <dbReference type="ARBA" id="ARBA00043187"/>
    </source>
</evidence>
<evidence type="ECO:0000256" key="7">
    <source>
        <dbReference type="ARBA" id="ARBA00042722"/>
    </source>
</evidence>
<evidence type="ECO:0000256" key="2">
    <source>
        <dbReference type="ARBA" id="ARBA00012255"/>
    </source>
</evidence>
<dbReference type="PANTHER" id="PTHR16222">
    <property type="entry name" value="ADP-RIBOSYLGLYCOHYDROLASE"/>
    <property type="match status" value="1"/>
</dbReference>
<name>A0AAN6SXP1_9PEZI</name>
<dbReference type="InterPro" id="IPR005502">
    <property type="entry name" value="Ribosyl_crysJ1"/>
</dbReference>
<reference evidence="13" key="2">
    <citation type="submission" date="2023-05" db="EMBL/GenBank/DDBJ databases">
        <authorList>
            <consortium name="Lawrence Berkeley National Laboratory"/>
            <person name="Steindorff A."/>
            <person name="Hensen N."/>
            <person name="Bonometti L."/>
            <person name="Westerberg I."/>
            <person name="Brannstrom I.O."/>
            <person name="Guillou S."/>
            <person name="Cros-Aarteil S."/>
            <person name="Calhoun S."/>
            <person name="Haridas S."/>
            <person name="Kuo A."/>
            <person name="Mondo S."/>
            <person name="Pangilinan J."/>
            <person name="Riley R."/>
            <person name="Labutti K."/>
            <person name="Andreopoulos B."/>
            <person name="Lipzen A."/>
            <person name="Chen C."/>
            <person name="Yanf M."/>
            <person name="Daum C."/>
            <person name="Ng V."/>
            <person name="Clum A."/>
            <person name="Ohm R."/>
            <person name="Martin F."/>
            <person name="Silar P."/>
            <person name="Natvig D."/>
            <person name="Lalanne C."/>
            <person name="Gautier V."/>
            <person name="Ament-Velasquez S.L."/>
            <person name="Kruys A."/>
            <person name="Hutchinson M.I."/>
            <person name="Powell A.J."/>
            <person name="Barry K."/>
            <person name="Miller A.N."/>
            <person name="Grigoriev I.V."/>
            <person name="Debuchy R."/>
            <person name="Gladieux P."/>
            <person name="Thoren M.H."/>
            <person name="Johannesson H."/>
        </authorList>
    </citation>
    <scope>NUCLEOTIDE SEQUENCE</scope>
    <source>
        <strain evidence="13">CBS 757.83</strain>
    </source>
</reference>
<dbReference type="EC" id="3.2.1.143" evidence="2"/>
<comment type="cofactor">
    <cofactor evidence="12">
        <name>Mg(2+)</name>
        <dbReference type="ChEBI" id="CHEBI:18420"/>
    </cofactor>
    <text evidence="12">Binds 2 magnesium ions per subunit.</text>
</comment>
<dbReference type="InterPro" id="IPR050792">
    <property type="entry name" value="ADP-ribosylglycohydrolase"/>
</dbReference>
<dbReference type="EMBL" id="MU863702">
    <property type="protein sequence ID" value="KAK4096657.1"/>
    <property type="molecule type" value="Genomic_DNA"/>
</dbReference>
<dbReference type="Pfam" id="PF03747">
    <property type="entry name" value="ADP_ribosyl_GH"/>
    <property type="match status" value="1"/>
</dbReference>
<keyword evidence="12" id="KW-0479">Metal-binding</keyword>
<evidence type="ECO:0000256" key="4">
    <source>
        <dbReference type="ARBA" id="ARBA00041057"/>
    </source>
</evidence>
<sequence length="358" mass="38365">MSDSAAPTRKDRILGALLGVHAGDSLGATFEFKAWEDIRTDHPHGIRDIIGGGHFGWPAGHATDDTDLTRAVLLAYRDLVKPKTSRAQSSTPPNLLLLAAWYMVDWYDGIWPDRVKGERPVDVGGATALGISKFKRSRDPKSSGAGEGRAGNGSLMRCIPTAVFQEDKDKAFQESLEISAITHDDFHCTISCAVYNAIARALVDGMAPEEAWRAGKDAVKRAVLLAENEETTARKVKMGRAAKKVEAAIDAGKNLVTLPDLAKNGPRRAANAAKALPYHASGHVLESLTLAVAAMLDPRGLEDVLVDVVQIGQDTDTNGAIAGGLLGARDGVGAIPLRWREKLQFGKEFEEVVEDLSS</sequence>
<dbReference type="Proteomes" id="UP001305647">
    <property type="component" value="Unassembled WGS sequence"/>
</dbReference>
<keyword evidence="14" id="KW-1185">Reference proteome</keyword>
<accession>A0AAN6SXP1</accession>
<evidence type="ECO:0000256" key="12">
    <source>
        <dbReference type="PIRSR" id="PIRSR605502-1"/>
    </source>
</evidence>
<proteinExistence type="inferred from homology"/>